<keyword evidence="4" id="KW-1185">Reference proteome</keyword>
<name>A0A1H6VWH7_9FLAO</name>
<protein>
    <submittedName>
        <fullName evidence="3">Uncharacterized protein</fullName>
    </submittedName>
</protein>
<dbReference type="STRING" id="402734.SAMN05660918_2334"/>
<keyword evidence="2" id="KW-0732">Signal</keyword>
<proteinExistence type="predicted"/>
<keyword evidence="1" id="KW-0472">Membrane</keyword>
<keyword evidence="1" id="KW-1133">Transmembrane helix</keyword>
<keyword evidence="1" id="KW-0812">Transmembrane</keyword>
<dbReference type="RefSeq" id="WP_091313543.1">
    <property type="nucleotide sequence ID" value="NZ_CBCSJU010000001.1"/>
</dbReference>
<gene>
    <name evidence="3" type="ORF">SAMN05660918_2334</name>
</gene>
<dbReference type="AlphaFoldDB" id="A0A1H6VWH7"/>
<feature type="chain" id="PRO_5011639649" evidence="2">
    <location>
        <begin position="19"/>
        <end position="185"/>
    </location>
</feature>
<sequence>MKKIFIVFTFLIFSKSFAIVGLADWQFVTSKGNVFNDYQQDGISLSINKEDIKIDNLTRWYFYNDFIIGEHLNESSQLEYFFVNEINSKVIFFDTFDESEKFKNENDLKPLFWTRWNDENSIDSIFVFLINFFAFIIVFIYVIVFLIRLFKKPRNMIYKNEAKFCLIFVIALLIINLLDNFKISF</sequence>
<dbReference type="EMBL" id="FNYA01000006">
    <property type="protein sequence ID" value="SEJ08973.1"/>
    <property type="molecule type" value="Genomic_DNA"/>
</dbReference>
<dbReference type="Proteomes" id="UP000199702">
    <property type="component" value="Unassembled WGS sequence"/>
</dbReference>
<evidence type="ECO:0000313" key="4">
    <source>
        <dbReference type="Proteomes" id="UP000199702"/>
    </source>
</evidence>
<evidence type="ECO:0000313" key="3">
    <source>
        <dbReference type="EMBL" id="SEJ08973.1"/>
    </source>
</evidence>
<evidence type="ECO:0000256" key="2">
    <source>
        <dbReference type="SAM" id="SignalP"/>
    </source>
</evidence>
<feature type="transmembrane region" description="Helical" evidence="1">
    <location>
        <begin position="125"/>
        <end position="150"/>
    </location>
</feature>
<evidence type="ECO:0000256" key="1">
    <source>
        <dbReference type="SAM" id="Phobius"/>
    </source>
</evidence>
<reference evidence="4" key="1">
    <citation type="submission" date="2016-10" db="EMBL/GenBank/DDBJ databases">
        <authorList>
            <person name="Varghese N."/>
            <person name="Submissions S."/>
        </authorList>
    </citation>
    <scope>NUCLEOTIDE SEQUENCE [LARGE SCALE GENOMIC DNA]</scope>
    <source>
        <strain evidence="4">DSM 17934</strain>
    </source>
</reference>
<feature type="transmembrane region" description="Helical" evidence="1">
    <location>
        <begin position="162"/>
        <end position="178"/>
    </location>
</feature>
<organism evidence="3 4">
    <name type="scientific">Flavobacterium terrigena</name>
    <dbReference type="NCBI Taxonomy" id="402734"/>
    <lineage>
        <taxon>Bacteria</taxon>
        <taxon>Pseudomonadati</taxon>
        <taxon>Bacteroidota</taxon>
        <taxon>Flavobacteriia</taxon>
        <taxon>Flavobacteriales</taxon>
        <taxon>Flavobacteriaceae</taxon>
        <taxon>Flavobacterium</taxon>
    </lineage>
</organism>
<feature type="signal peptide" evidence="2">
    <location>
        <begin position="1"/>
        <end position="18"/>
    </location>
</feature>
<dbReference type="OrthoDB" id="763969at2"/>
<accession>A0A1H6VWH7</accession>